<comment type="similarity">
    <text evidence="5">Belongs to the 4-toluene sulfonate uptake permease (TSUP) (TC 2.A.102) family.</text>
</comment>
<name>A0A2M8VR05_9BURK</name>
<keyword evidence="5" id="KW-1003">Cell membrane</keyword>
<dbReference type="RefSeq" id="WP_100379231.1">
    <property type="nucleotide sequence ID" value="NZ_CBCSBW010000002.1"/>
</dbReference>
<dbReference type="Pfam" id="PF01925">
    <property type="entry name" value="TauE"/>
    <property type="match status" value="1"/>
</dbReference>
<evidence type="ECO:0000256" key="1">
    <source>
        <dbReference type="ARBA" id="ARBA00004141"/>
    </source>
</evidence>
<reference evidence="6 7" key="1">
    <citation type="submission" date="2017-11" db="EMBL/GenBank/DDBJ databases">
        <title>Genomic Encyclopedia of Type Strains, Phase III (KMG-III): the genomes of soil and plant-associated and newly described type strains.</title>
        <authorList>
            <person name="Whitman W."/>
        </authorList>
    </citation>
    <scope>NUCLEOTIDE SEQUENCE [LARGE SCALE GENOMIC DNA]</scope>
    <source>
        <strain evidence="6 7">UB-Domo-W1</strain>
    </source>
</reference>
<proteinExistence type="inferred from homology"/>
<dbReference type="InterPro" id="IPR002781">
    <property type="entry name" value="TM_pro_TauE-like"/>
</dbReference>
<dbReference type="AlphaFoldDB" id="A0A2M8VR05"/>
<feature type="transmembrane region" description="Helical" evidence="5">
    <location>
        <begin position="163"/>
        <end position="182"/>
    </location>
</feature>
<protein>
    <recommendedName>
        <fullName evidence="5">Probable membrane transporter protein</fullName>
    </recommendedName>
</protein>
<organism evidence="6 7">
    <name type="scientific">Polynucleobacter brandtiae</name>
    <dbReference type="NCBI Taxonomy" id="1938816"/>
    <lineage>
        <taxon>Bacteria</taxon>
        <taxon>Pseudomonadati</taxon>
        <taxon>Pseudomonadota</taxon>
        <taxon>Betaproteobacteria</taxon>
        <taxon>Burkholderiales</taxon>
        <taxon>Burkholderiaceae</taxon>
        <taxon>Polynucleobacter</taxon>
    </lineage>
</organism>
<dbReference type="GO" id="GO:0005886">
    <property type="term" value="C:plasma membrane"/>
    <property type="evidence" value="ECO:0007669"/>
    <property type="project" value="UniProtKB-SubCell"/>
</dbReference>
<feature type="transmembrane region" description="Helical" evidence="5">
    <location>
        <begin position="194"/>
        <end position="216"/>
    </location>
</feature>
<evidence type="ECO:0000313" key="6">
    <source>
        <dbReference type="EMBL" id="PJI79884.1"/>
    </source>
</evidence>
<evidence type="ECO:0000256" key="4">
    <source>
        <dbReference type="ARBA" id="ARBA00023136"/>
    </source>
</evidence>
<sequence length="280" mass="28805">MDYTTLIIPALGIIVGILMGLTGAGGGILSVPLLVFFAHLTIAQAAPIGLCAVALASSVGAILGLKNNTLRYRAAGFMALFGLALSPLGLWIAPQIPNTPLQILFALILLLVAVRLLLEASREIRKIPEKLRVAPPCLMNAAIGKLTWTLPCARALLLAGSLAGFLSGLLGVGGGFIIVPALKRYTDLPIKSIVATSLGVLAIITGGGAIFAGFTGALNIELAAPFAIAALGGLLFGQLLSYRMRGSHIQLIFALLTLTVALGLLIKAALALNLSISFIA</sequence>
<comment type="subcellular location">
    <subcellularLocation>
        <location evidence="5">Cell membrane</location>
        <topology evidence="5">Multi-pass membrane protein</topology>
    </subcellularLocation>
    <subcellularLocation>
        <location evidence="1">Membrane</location>
        <topology evidence="1">Multi-pass membrane protein</topology>
    </subcellularLocation>
</comment>
<feature type="transmembrane region" description="Helical" evidence="5">
    <location>
        <begin position="99"/>
        <end position="118"/>
    </location>
</feature>
<evidence type="ECO:0000256" key="2">
    <source>
        <dbReference type="ARBA" id="ARBA00022692"/>
    </source>
</evidence>
<keyword evidence="2 5" id="KW-0812">Transmembrane</keyword>
<gene>
    <name evidence="6" type="ORF">B0G85_0862</name>
</gene>
<dbReference type="PANTHER" id="PTHR43701:SF2">
    <property type="entry name" value="MEMBRANE TRANSPORTER PROTEIN YJNA-RELATED"/>
    <property type="match status" value="1"/>
</dbReference>
<feature type="transmembrane region" description="Helical" evidence="5">
    <location>
        <begin position="222"/>
        <end position="240"/>
    </location>
</feature>
<feature type="transmembrane region" description="Helical" evidence="5">
    <location>
        <begin position="46"/>
        <end position="65"/>
    </location>
</feature>
<feature type="transmembrane region" description="Helical" evidence="5">
    <location>
        <begin position="72"/>
        <end position="93"/>
    </location>
</feature>
<keyword evidence="4 5" id="KW-0472">Membrane</keyword>
<comment type="caution">
    <text evidence="6">The sequence shown here is derived from an EMBL/GenBank/DDBJ whole genome shotgun (WGS) entry which is preliminary data.</text>
</comment>
<feature type="transmembrane region" description="Helical" evidence="5">
    <location>
        <begin position="7"/>
        <end position="40"/>
    </location>
</feature>
<keyword evidence="3 5" id="KW-1133">Transmembrane helix</keyword>
<accession>A0A2M8VR05</accession>
<evidence type="ECO:0000256" key="5">
    <source>
        <dbReference type="RuleBase" id="RU363041"/>
    </source>
</evidence>
<dbReference type="EMBL" id="PGTX01000002">
    <property type="protein sequence ID" value="PJI79884.1"/>
    <property type="molecule type" value="Genomic_DNA"/>
</dbReference>
<dbReference type="OrthoDB" id="7031597at2"/>
<dbReference type="InterPro" id="IPR051598">
    <property type="entry name" value="TSUP/Inactive_protease-like"/>
</dbReference>
<dbReference type="PANTHER" id="PTHR43701">
    <property type="entry name" value="MEMBRANE TRANSPORTER PROTEIN MJ0441-RELATED"/>
    <property type="match status" value="1"/>
</dbReference>
<evidence type="ECO:0000313" key="7">
    <source>
        <dbReference type="Proteomes" id="UP000229366"/>
    </source>
</evidence>
<keyword evidence="7" id="KW-1185">Reference proteome</keyword>
<feature type="transmembrane region" description="Helical" evidence="5">
    <location>
        <begin position="252"/>
        <end position="279"/>
    </location>
</feature>
<evidence type="ECO:0000256" key="3">
    <source>
        <dbReference type="ARBA" id="ARBA00022989"/>
    </source>
</evidence>
<dbReference type="Proteomes" id="UP000229366">
    <property type="component" value="Unassembled WGS sequence"/>
</dbReference>